<dbReference type="Proteomes" id="UP000306631">
    <property type="component" value="Unassembled WGS sequence"/>
</dbReference>
<sequence length="418" mass="43943">MMSRSMSKTAGVITLCLLTAGSASAASLFAPVTVVSRASASSQPALSALMNSPSTATVQEVQVDAAAVTATQKQLEFELLGQPVQALQSRVETLADGGSVWYGQLGTRAGARLAKAGAPDPLNQVILVRAGDTVTGTIRRDGQLYRLRPISDGRHVLVEVDESRMPADHPADYNRLPTVAMPVNEQIGIAAASSGTPATIRVLVVATNGAVAAYGGNMQSLVQLAVAESNQGYVNSNVGITLQLAGYETTAYTESSSFSTDLARFRQTSDGYMDSIHTSRNTTRADVAVLVINNASSCGLASGIGSTASTAFAAVHWDCATGYYSFAHEIGHLQSARHDIATDSSTSPYAYGHGYRYQPATGTGWRTIMAYNCTRSCPRLNFWSNPNISYNGIPMGIAASADNQRVLVNTKAAVAAFR</sequence>
<evidence type="ECO:0000313" key="3">
    <source>
        <dbReference type="Proteomes" id="UP000306631"/>
    </source>
</evidence>
<feature type="signal peptide" evidence="1">
    <location>
        <begin position="1"/>
        <end position="25"/>
    </location>
</feature>
<dbReference type="Gene3D" id="3.40.390.10">
    <property type="entry name" value="Collagenase (Catalytic Domain)"/>
    <property type="match status" value="1"/>
</dbReference>
<proteinExistence type="predicted"/>
<organism evidence="2 3">
    <name type="scientific">Stenotrophomonas maltophilia</name>
    <name type="common">Pseudomonas maltophilia</name>
    <name type="synonym">Xanthomonas maltophilia</name>
    <dbReference type="NCBI Taxonomy" id="40324"/>
    <lineage>
        <taxon>Bacteria</taxon>
        <taxon>Pseudomonadati</taxon>
        <taxon>Pseudomonadota</taxon>
        <taxon>Gammaproteobacteria</taxon>
        <taxon>Lysobacterales</taxon>
        <taxon>Lysobacteraceae</taxon>
        <taxon>Stenotrophomonas</taxon>
        <taxon>Stenotrophomonas maltophilia group</taxon>
    </lineage>
</organism>
<evidence type="ECO:0000313" key="2">
    <source>
        <dbReference type="EMBL" id="TGY33379.1"/>
    </source>
</evidence>
<evidence type="ECO:0000256" key="1">
    <source>
        <dbReference type="SAM" id="SignalP"/>
    </source>
</evidence>
<dbReference type="Pfam" id="PF13688">
    <property type="entry name" value="Reprolysin_5"/>
    <property type="match status" value="1"/>
</dbReference>
<dbReference type="InterPro" id="IPR024079">
    <property type="entry name" value="MetalloPept_cat_dom_sf"/>
</dbReference>
<gene>
    <name evidence="2" type="ORF">E5352_12540</name>
</gene>
<reference evidence="2 3" key="1">
    <citation type="submission" date="2019-04" db="EMBL/GenBank/DDBJ databases">
        <title>Microbes associate with the intestines of laboratory mice.</title>
        <authorList>
            <person name="Navarre W."/>
            <person name="Wong E."/>
            <person name="Huang K."/>
            <person name="Tropini C."/>
            <person name="Ng K."/>
            <person name="Yu B."/>
        </authorList>
    </citation>
    <scope>NUCLEOTIDE SEQUENCE [LARGE SCALE GENOMIC DNA]</scope>
    <source>
        <strain evidence="2 3">NM62_B4-13</strain>
    </source>
</reference>
<dbReference type="EMBL" id="SRYW01000010">
    <property type="protein sequence ID" value="TGY33379.1"/>
    <property type="molecule type" value="Genomic_DNA"/>
</dbReference>
<accession>A0A4S2CWN7</accession>
<dbReference type="RefSeq" id="WP_017357089.1">
    <property type="nucleotide sequence ID" value="NZ_SRYW01000010.1"/>
</dbReference>
<comment type="caution">
    <text evidence="2">The sequence shown here is derived from an EMBL/GenBank/DDBJ whole genome shotgun (WGS) entry which is preliminary data.</text>
</comment>
<protein>
    <submittedName>
        <fullName evidence="2">Peptidyl-Asp metalloendopeptidase</fullName>
    </submittedName>
</protein>
<dbReference type="AlphaFoldDB" id="A0A4S2CWN7"/>
<name>A0A4S2CWN7_STEMA</name>
<keyword evidence="1" id="KW-0732">Signal</keyword>
<dbReference type="GO" id="GO:0008237">
    <property type="term" value="F:metallopeptidase activity"/>
    <property type="evidence" value="ECO:0007669"/>
    <property type="project" value="InterPro"/>
</dbReference>
<feature type="chain" id="PRO_5020637032" evidence="1">
    <location>
        <begin position="26"/>
        <end position="418"/>
    </location>
</feature>
<dbReference type="SUPFAM" id="SSF55486">
    <property type="entry name" value="Metalloproteases ('zincins'), catalytic domain"/>
    <property type="match status" value="1"/>
</dbReference>
<dbReference type="OrthoDB" id="3976083at2"/>